<organism evidence="1">
    <name type="scientific">Rhizophora mucronata</name>
    <name type="common">Asiatic mangrove</name>
    <dbReference type="NCBI Taxonomy" id="61149"/>
    <lineage>
        <taxon>Eukaryota</taxon>
        <taxon>Viridiplantae</taxon>
        <taxon>Streptophyta</taxon>
        <taxon>Embryophyta</taxon>
        <taxon>Tracheophyta</taxon>
        <taxon>Spermatophyta</taxon>
        <taxon>Magnoliopsida</taxon>
        <taxon>eudicotyledons</taxon>
        <taxon>Gunneridae</taxon>
        <taxon>Pentapetalae</taxon>
        <taxon>rosids</taxon>
        <taxon>fabids</taxon>
        <taxon>Malpighiales</taxon>
        <taxon>Rhizophoraceae</taxon>
        <taxon>Rhizophora</taxon>
    </lineage>
</organism>
<name>A0A2P2J0N2_RHIMU</name>
<dbReference type="AlphaFoldDB" id="A0A2P2J0N2"/>
<reference evidence="1" key="1">
    <citation type="submission" date="2018-02" db="EMBL/GenBank/DDBJ databases">
        <title>Rhizophora mucronata_Transcriptome.</title>
        <authorList>
            <person name="Meera S.P."/>
            <person name="Sreeshan A."/>
            <person name="Augustine A."/>
        </authorList>
    </citation>
    <scope>NUCLEOTIDE SEQUENCE</scope>
    <source>
        <tissue evidence="1">Leaf</tissue>
    </source>
</reference>
<accession>A0A2P2J0N2</accession>
<proteinExistence type="predicted"/>
<dbReference type="EMBL" id="GGEC01006565">
    <property type="protein sequence ID" value="MBW87048.1"/>
    <property type="molecule type" value="Transcribed_RNA"/>
</dbReference>
<protein>
    <submittedName>
        <fullName evidence="1">Uncharacterized protein</fullName>
    </submittedName>
</protein>
<evidence type="ECO:0000313" key="1">
    <source>
        <dbReference type="EMBL" id="MBW87048.1"/>
    </source>
</evidence>
<sequence>MTSALPFFFRLIGCTCVCTWMSFRWGTLNVFAMLNCGEALMLLGVCFL</sequence>